<keyword evidence="2" id="KW-1185">Reference proteome</keyword>
<dbReference type="InterPro" id="IPR035709">
    <property type="entry name" value="YoaB-like"/>
</dbReference>
<protein>
    <recommendedName>
        <fullName evidence="3">YjgF/YER057c/UK114 family protein</fullName>
    </recommendedName>
</protein>
<evidence type="ECO:0000313" key="2">
    <source>
        <dbReference type="Proteomes" id="UP000019491"/>
    </source>
</evidence>
<proteinExistence type="predicted"/>
<comment type="caution">
    <text evidence="1">The sequence shown here is derived from an EMBL/GenBank/DDBJ whole genome shotgun (WGS) entry which is preliminary data.</text>
</comment>
<organism evidence="1 2">
    <name type="scientific">Rhodococcus wratislaviensis NBRC 100605</name>
    <dbReference type="NCBI Taxonomy" id="1219028"/>
    <lineage>
        <taxon>Bacteria</taxon>
        <taxon>Bacillati</taxon>
        <taxon>Actinomycetota</taxon>
        <taxon>Actinomycetes</taxon>
        <taxon>Mycobacteriales</taxon>
        <taxon>Nocardiaceae</taxon>
        <taxon>Rhodococcus</taxon>
    </lineage>
</organism>
<dbReference type="CDD" id="cd06150">
    <property type="entry name" value="YjgF_YER057c_UK114_like_2"/>
    <property type="match status" value="1"/>
</dbReference>
<dbReference type="EMBL" id="BAWF01000038">
    <property type="protein sequence ID" value="GAF47182.1"/>
    <property type="molecule type" value="Genomic_DNA"/>
</dbReference>
<dbReference type="PANTHER" id="PTHR47328:SF1">
    <property type="entry name" value="RUTC FAMILY PROTEIN YOAB"/>
    <property type="match status" value="1"/>
</dbReference>
<evidence type="ECO:0008006" key="3">
    <source>
        <dbReference type="Google" id="ProtNLM"/>
    </source>
</evidence>
<dbReference type="Proteomes" id="UP000019491">
    <property type="component" value="Unassembled WGS sequence"/>
</dbReference>
<dbReference type="PANTHER" id="PTHR47328">
    <property type="match status" value="1"/>
</dbReference>
<dbReference type="AlphaFoldDB" id="X0Q706"/>
<sequence>MLTRFESNDKLSRVVVHGDSVYLSGLTPSDRTGGIRDQVAQVLGKIDHHLTQAGTDRSRILFVQIWLKDIARDFDEMNRVWSRWLSNTPAPARATGEVALAHPDILVEMIVTATR</sequence>
<dbReference type="Pfam" id="PF01042">
    <property type="entry name" value="Ribonuc_L-PSP"/>
    <property type="match status" value="1"/>
</dbReference>
<evidence type="ECO:0000313" key="1">
    <source>
        <dbReference type="EMBL" id="GAF47182.1"/>
    </source>
</evidence>
<dbReference type="InterPro" id="IPR035959">
    <property type="entry name" value="RutC-like_sf"/>
</dbReference>
<dbReference type="Gene3D" id="3.30.1330.40">
    <property type="entry name" value="RutC-like"/>
    <property type="match status" value="1"/>
</dbReference>
<accession>X0Q706</accession>
<dbReference type="SUPFAM" id="SSF55298">
    <property type="entry name" value="YjgF-like"/>
    <property type="match status" value="1"/>
</dbReference>
<gene>
    <name evidence="1" type="ORF">RW1_038_01040</name>
</gene>
<reference evidence="1 2" key="1">
    <citation type="submission" date="2014-02" db="EMBL/GenBank/DDBJ databases">
        <title>Whole genome shotgun sequence of Rhodococcus wratislaviensis NBRC 100605.</title>
        <authorList>
            <person name="Hosoyama A."/>
            <person name="Tsuchikane K."/>
            <person name="Yoshida I."/>
            <person name="Ohji S."/>
            <person name="Ichikawa N."/>
            <person name="Yamazoe A."/>
            <person name="Fujita N."/>
        </authorList>
    </citation>
    <scope>NUCLEOTIDE SEQUENCE [LARGE SCALE GENOMIC DNA]</scope>
    <source>
        <strain evidence="1 2">NBRC 100605</strain>
    </source>
</reference>
<name>X0Q706_RHOWR</name>
<dbReference type="InterPro" id="IPR006175">
    <property type="entry name" value="YjgF/YER057c/UK114"/>
</dbReference>